<dbReference type="Pfam" id="PF13581">
    <property type="entry name" value="HATPase_c_2"/>
    <property type="match status" value="1"/>
</dbReference>
<name>A0A3A4A4W3_9ACTN</name>
<keyword evidence="1" id="KW-0418">Kinase</keyword>
<dbReference type="PANTHER" id="PTHR35526:SF3">
    <property type="entry name" value="ANTI-SIGMA-F FACTOR RSBW"/>
    <property type="match status" value="1"/>
</dbReference>
<keyword evidence="4" id="KW-1185">Reference proteome</keyword>
<dbReference type="Proteomes" id="UP000265768">
    <property type="component" value="Unassembled WGS sequence"/>
</dbReference>
<dbReference type="EMBL" id="QZEY01000030">
    <property type="protein sequence ID" value="RJL20559.1"/>
    <property type="molecule type" value="Genomic_DNA"/>
</dbReference>
<organism evidence="3 4">
    <name type="scientific">Bailinhaonella thermotolerans</name>
    <dbReference type="NCBI Taxonomy" id="1070861"/>
    <lineage>
        <taxon>Bacteria</taxon>
        <taxon>Bacillati</taxon>
        <taxon>Actinomycetota</taxon>
        <taxon>Actinomycetes</taxon>
        <taxon>Streptosporangiales</taxon>
        <taxon>Streptosporangiaceae</taxon>
        <taxon>Bailinhaonella</taxon>
    </lineage>
</organism>
<keyword evidence="3" id="KW-0547">Nucleotide-binding</keyword>
<keyword evidence="1" id="KW-0723">Serine/threonine-protein kinase</keyword>
<dbReference type="InterPro" id="IPR003594">
    <property type="entry name" value="HATPase_dom"/>
</dbReference>
<evidence type="ECO:0000259" key="2">
    <source>
        <dbReference type="Pfam" id="PF13581"/>
    </source>
</evidence>
<dbReference type="PANTHER" id="PTHR35526">
    <property type="entry name" value="ANTI-SIGMA-F FACTOR RSBW-RELATED"/>
    <property type="match status" value="1"/>
</dbReference>
<dbReference type="Gene3D" id="3.30.565.10">
    <property type="entry name" value="Histidine kinase-like ATPase, C-terminal domain"/>
    <property type="match status" value="1"/>
</dbReference>
<evidence type="ECO:0000256" key="1">
    <source>
        <dbReference type="ARBA" id="ARBA00022527"/>
    </source>
</evidence>
<reference evidence="3 4" key="1">
    <citation type="submission" date="2018-09" db="EMBL/GenBank/DDBJ databases">
        <title>YIM 75507 draft genome.</title>
        <authorList>
            <person name="Tang S."/>
            <person name="Feng Y."/>
        </authorList>
    </citation>
    <scope>NUCLEOTIDE SEQUENCE [LARGE SCALE GENOMIC DNA]</scope>
    <source>
        <strain evidence="3 4">YIM 75507</strain>
    </source>
</reference>
<evidence type="ECO:0000313" key="4">
    <source>
        <dbReference type="Proteomes" id="UP000265768"/>
    </source>
</evidence>
<dbReference type="CDD" id="cd16936">
    <property type="entry name" value="HATPase_RsbW-like"/>
    <property type="match status" value="1"/>
</dbReference>
<comment type="caution">
    <text evidence="3">The sequence shown here is derived from an EMBL/GenBank/DDBJ whole genome shotgun (WGS) entry which is preliminary data.</text>
</comment>
<dbReference type="OrthoDB" id="3867457at2"/>
<proteinExistence type="predicted"/>
<feature type="domain" description="Histidine kinase/HSP90-like ATPase" evidence="2">
    <location>
        <begin position="17"/>
        <end position="137"/>
    </location>
</feature>
<dbReference type="InterPro" id="IPR036890">
    <property type="entry name" value="HATPase_C_sf"/>
</dbReference>
<dbReference type="InterPro" id="IPR050267">
    <property type="entry name" value="Anti-sigma-factor_SerPK"/>
</dbReference>
<sequence>MLRGSYAPPRSATFALAPTPESVHAARCFALATMYGWRLAEVCDNLELVVSELITNALRHGQVAGETTPLRLSLIHRATHVLCAISDPSPATPTPRDQDLDDLSDLEPGGLGLHIVESLSRAWGWSPMTPTGKIVWAALPTTD</sequence>
<protein>
    <submittedName>
        <fullName evidence="3">ATP-binding protein</fullName>
    </submittedName>
</protein>
<accession>A0A3A4A4W3</accession>
<dbReference type="AlphaFoldDB" id="A0A3A4A4W3"/>
<gene>
    <name evidence="3" type="ORF">D5H75_39445</name>
</gene>
<evidence type="ECO:0000313" key="3">
    <source>
        <dbReference type="EMBL" id="RJL20559.1"/>
    </source>
</evidence>
<dbReference type="GO" id="GO:0005524">
    <property type="term" value="F:ATP binding"/>
    <property type="evidence" value="ECO:0007669"/>
    <property type="project" value="UniProtKB-KW"/>
</dbReference>
<keyword evidence="1" id="KW-0808">Transferase</keyword>
<dbReference type="GO" id="GO:0004674">
    <property type="term" value="F:protein serine/threonine kinase activity"/>
    <property type="evidence" value="ECO:0007669"/>
    <property type="project" value="UniProtKB-KW"/>
</dbReference>
<dbReference type="SUPFAM" id="SSF55874">
    <property type="entry name" value="ATPase domain of HSP90 chaperone/DNA topoisomerase II/histidine kinase"/>
    <property type="match status" value="1"/>
</dbReference>
<keyword evidence="3" id="KW-0067">ATP-binding</keyword>